<dbReference type="AlphaFoldDB" id="A0A0G0TQX8"/>
<proteinExistence type="predicted"/>
<comment type="caution">
    <text evidence="1">The sequence shown here is derived from an EMBL/GenBank/DDBJ whole genome shotgun (WGS) entry which is preliminary data.</text>
</comment>
<evidence type="ECO:0000313" key="1">
    <source>
        <dbReference type="EMBL" id="KKR40242.1"/>
    </source>
</evidence>
<reference evidence="1 2" key="1">
    <citation type="journal article" date="2015" name="Nature">
        <title>rRNA introns, odd ribosomes, and small enigmatic genomes across a large radiation of phyla.</title>
        <authorList>
            <person name="Brown C.T."/>
            <person name="Hug L.A."/>
            <person name="Thomas B.C."/>
            <person name="Sharon I."/>
            <person name="Castelle C.J."/>
            <person name="Singh A."/>
            <person name="Wilkins M.J."/>
            <person name="Williams K.H."/>
            <person name="Banfield J.F."/>
        </authorList>
    </citation>
    <scope>NUCLEOTIDE SEQUENCE [LARGE SCALE GENOMIC DNA]</scope>
</reference>
<name>A0A0G0TQX8_9BACT</name>
<protein>
    <submittedName>
        <fullName evidence="1">Uncharacterized protein</fullName>
    </submittedName>
</protein>
<gene>
    <name evidence="1" type="ORF">UT75_C0009G0015</name>
</gene>
<dbReference type="Proteomes" id="UP000034072">
    <property type="component" value="Unassembled WGS sequence"/>
</dbReference>
<dbReference type="EMBL" id="LBXZ01000009">
    <property type="protein sequence ID" value="KKR40242.1"/>
    <property type="molecule type" value="Genomic_DNA"/>
</dbReference>
<accession>A0A0G0TQX8</accession>
<evidence type="ECO:0000313" key="2">
    <source>
        <dbReference type="Proteomes" id="UP000034072"/>
    </source>
</evidence>
<organism evidence="1 2">
    <name type="scientific">Candidatus Yanofskybacteria bacterium GW2011_GWE2_40_11</name>
    <dbReference type="NCBI Taxonomy" id="1619033"/>
    <lineage>
        <taxon>Bacteria</taxon>
        <taxon>Candidatus Yanofskyibacteriota</taxon>
    </lineage>
</organism>
<sequence length="205" mass="22501">MRKTLQIVIWLSLGVVLGVASYPYLQKTFSPTPTMDQASNTLESPISTVKDRGPIKIGISGKIVVTYTTFDNRPVELVYEPYKNTGRARVTLRIKGRDYADVAGNDDLLLFLKQAVVVLTGSEFPKLMPSRPSVGKTTKLGETGYYFVYDGGYPIWGPHGSIGPDGDYSCLFFAENATFDGKTIKASGRSDIIGYNGYADYVGRQ</sequence>